<accession>A0A833PHA7</accession>
<reference evidence="2" key="1">
    <citation type="journal article" date="2020" name="MBio">
        <title>Horizontal gene transfer to a defensive symbiont with a reduced genome amongst a multipartite beetle microbiome.</title>
        <authorList>
            <person name="Waterworth S.C."/>
            <person name="Florez L.V."/>
            <person name="Rees E.R."/>
            <person name="Hertweck C."/>
            <person name="Kaltenpoth M."/>
            <person name="Kwan J.C."/>
        </authorList>
    </citation>
    <scope>NUCLEOTIDE SEQUENCE [LARGE SCALE GENOMIC DNA]</scope>
</reference>
<dbReference type="AlphaFoldDB" id="A0A833PHA7"/>
<protein>
    <recommendedName>
        <fullName evidence="3">DNA transfer protein</fullName>
    </recommendedName>
</protein>
<dbReference type="EMBL" id="WNDP01000027">
    <property type="protein sequence ID" value="KAF1026194.1"/>
    <property type="molecule type" value="Genomic_DNA"/>
</dbReference>
<evidence type="ECO:0000313" key="1">
    <source>
        <dbReference type="EMBL" id="KAF1026194.1"/>
    </source>
</evidence>
<sequence>MPVAAAVVAGGVGLYSANKAAKAQSKASNQAASAQTEASQAAIDEQKRQFDALQKPFEPYINAGTGSLSAQQNILGLNGTQAQQQAYDQIANSPAMQSMLQQGENSLLQNASATGGLRGGNLQGALAQYRPQLLNQLVSQQYQNLGGITSLGQNSAAQTGNAGMTSASNIGNLLQSQGAYQAGNALAQGNIAANNYATMGNALGSLVGGIGKFF</sequence>
<gene>
    <name evidence="1" type="ORF">GAK29_01456</name>
</gene>
<dbReference type="Proteomes" id="UP000490535">
    <property type="component" value="Unassembled WGS sequence"/>
</dbReference>
<evidence type="ECO:0000313" key="2">
    <source>
        <dbReference type="Proteomes" id="UP000490535"/>
    </source>
</evidence>
<evidence type="ECO:0008006" key="3">
    <source>
        <dbReference type="Google" id="ProtNLM"/>
    </source>
</evidence>
<organism evidence="1 2">
    <name type="scientific">Acinetobacter bereziniae</name>
    <name type="common">Acinetobacter genomosp. 10</name>
    <dbReference type="NCBI Taxonomy" id="106648"/>
    <lineage>
        <taxon>Bacteria</taxon>
        <taxon>Pseudomonadati</taxon>
        <taxon>Pseudomonadota</taxon>
        <taxon>Gammaproteobacteria</taxon>
        <taxon>Moraxellales</taxon>
        <taxon>Moraxellaceae</taxon>
        <taxon>Acinetobacter</taxon>
    </lineage>
</organism>
<comment type="caution">
    <text evidence="1">The sequence shown here is derived from an EMBL/GenBank/DDBJ whole genome shotgun (WGS) entry which is preliminary data.</text>
</comment>
<name>A0A833PHA7_ACIBZ</name>
<dbReference type="Pfam" id="PF25688">
    <property type="entry name" value="P22_gp7"/>
    <property type="match status" value="1"/>
</dbReference>
<dbReference type="InterPro" id="IPR057916">
    <property type="entry name" value="P22_gp7"/>
</dbReference>
<proteinExistence type="predicted"/>